<feature type="transmembrane region" description="Helical" evidence="5">
    <location>
        <begin position="95"/>
        <end position="117"/>
    </location>
</feature>
<dbReference type="GO" id="GO:0016020">
    <property type="term" value="C:membrane"/>
    <property type="evidence" value="ECO:0007669"/>
    <property type="project" value="UniProtKB-SubCell"/>
</dbReference>
<keyword evidence="3 5" id="KW-1133">Transmembrane helix</keyword>
<evidence type="ECO:0000313" key="7">
    <source>
        <dbReference type="EMBL" id="MDP8186392.1"/>
    </source>
</evidence>
<evidence type="ECO:0000256" key="3">
    <source>
        <dbReference type="ARBA" id="ARBA00022989"/>
    </source>
</evidence>
<evidence type="ECO:0000256" key="5">
    <source>
        <dbReference type="SAM" id="Phobius"/>
    </source>
</evidence>
<feature type="transmembrane region" description="Helical" evidence="5">
    <location>
        <begin position="69"/>
        <end position="89"/>
    </location>
</feature>
<sequence>MKSNNPLLGGLFMVLAGILFAITNTSVQYLSATIDPSAIAFFQYALAFIFIIPFLGIRGSKKAINSKHRLLHFVRVAFSVFGVQLWTYGLAYVPIWQAIALVMLSPLFTTIGSGLFLKENVSKIRYIATLIGLLGGFIILSPWSDDFNIYAFLPVAAAVFWSFASLITKYTSKDDNPITIVAYLLVLLLPVNYLFGYSHILMPSDLSTWGILILLGAVTAMAQFAIAKSYNLADASFVQPFDHLKLPFNVLAGWLVFGYLPPGELWIGALLIICAVTMVSRVEKNKKMQDKSEQ</sequence>
<feature type="transmembrane region" description="Helical" evidence="5">
    <location>
        <begin position="124"/>
        <end position="143"/>
    </location>
</feature>
<feature type="domain" description="EamA" evidence="6">
    <location>
        <begin position="8"/>
        <end position="140"/>
    </location>
</feature>
<evidence type="ECO:0000313" key="8">
    <source>
        <dbReference type="Proteomes" id="UP001230466"/>
    </source>
</evidence>
<dbReference type="EMBL" id="JASAYJ010000002">
    <property type="protein sequence ID" value="MDP8186392.1"/>
    <property type="molecule type" value="Genomic_DNA"/>
</dbReference>
<keyword evidence="4 5" id="KW-0472">Membrane</keyword>
<reference evidence="7" key="1">
    <citation type="journal article" date="2023" name="Front. Microbiol.">
        <title>Phylogeography and host specificity of Pasteurellaceae pathogenic to sea-farmed fish in the north-east Atlantic.</title>
        <authorList>
            <person name="Gulla S."/>
            <person name="Colquhoun D.J."/>
            <person name="Olsen A.B."/>
            <person name="Spilsberg B."/>
            <person name="Lagesen K."/>
            <person name="Aakesson C.P."/>
            <person name="Strom S."/>
            <person name="Manji F."/>
            <person name="Birkbeck T.H."/>
            <person name="Nilsen H.K."/>
        </authorList>
    </citation>
    <scope>NUCLEOTIDE SEQUENCE</scope>
    <source>
        <strain evidence="7">VIB1234</strain>
    </source>
</reference>
<dbReference type="Proteomes" id="UP001230466">
    <property type="component" value="Unassembled WGS sequence"/>
</dbReference>
<gene>
    <name evidence="7" type="ORF">QJU78_01150</name>
</gene>
<dbReference type="InterPro" id="IPR000620">
    <property type="entry name" value="EamA_dom"/>
</dbReference>
<evidence type="ECO:0000259" key="6">
    <source>
        <dbReference type="Pfam" id="PF00892"/>
    </source>
</evidence>
<feature type="transmembrane region" description="Helical" evidence="5">
    <location>
        <begin position="206"/>
        <end position="224"/>
    </location>
</feature>
<dbReference type="SUPFAM" id="SSF103481">
    <property type="entry name" value="Multidrug resistance efflux transporter EmrE"/>
    <property type="match status" value="2"/>
</dbReference>
<dbReference type="Pfam" id="PF00892">
    <property type="entry name" value="EamA"/>
    <property type="match status" value="2"/>
</dbReference>
<name>A0AAW8CKL9_9PAST</name>
<dbReference type="InterPro" id="IPR037185">
    <property type="entry name" value="EmrE-like"/>
</dbReference>
<feature type="transmembrane region" description="Helical" evidence="5">
    <location>
        <begin position="180"/>
        <end position="200"/>
    </location>
</feature>
<comment type="subcellular location">
    <subcellularLocation>
        <location evidence="1">Membrane</location>
        <topology evidence="1">Multi-pass membrane protein</topology>
    </subcellularLocation>
</comment>
<accession>A0AAW8CKL9</accession>
<dbReference type="AlphaFoldDB" id="A0AAW8CKL9"/>
<comment type="caution">
    <text evidence="7">The sequence shown here is derived from an EMBL/GenBank/DDBJ whole genome shotgun (WGS) entry which is preliminary data.</text>
</comment>
<feature type="domain" description="EamA" evidence="6">
    <location>
        <begin position="151"/>
        <end position="280"/>
    </location>
</feature>
<feature type="transmembrane region" description="Helical" evidence="5">
    <location>
        <begin position="37"/>
        <end position="57"/>
    </location>
</feature>
<proteinExistence type="predicted"/>
<protein>
    <submittedName>
        <fullName evidence="7">DMT family transporter</fullName>
    </submittedName>
</protein>
<dbReference type="PANTHER" id="PTHR22911:SF6">
    <property type="entry name" value="SOLUTE CARRIER FAMILY 35 MEMBER G1"/>
    <property type="match status" value="1"/>
</dbReference>
<evidence type="ECO:0000256" key="2">
    <source>
        <dbReference type="ARBA" id="ARBA00022692"/>
    </source>
</evidence>
<organism evidence="7 8">
    <name type="scientific">Pasteurella atlantica</name>
    <dbReference type="NCBI Taxonomy" id="2827233"/>
    <lineage>
        <taxon>Bacteria</taxon>
        <taxon>Pseudomonadati</taxon>
        <taxon>Pseudomonadota</taxon>
        <taxon>Gammaproteobacteria</taxon>
        <taxon>Pasteurellales</taxon>
        <taxon>Pasteurellaceae</taxon>
        <taxon>Pasteurella</taxon>
    </lineage>
</organism>
<evidence type="ECO:0000256" key="1">
    <source>
        <dbReference type="ARBA" id="ARBA00004141"/>
    </source>
</evidence>
<evidence type="ECO:0000256" key="4">
    <source>
        <dbReference type="ARBA" id="ARBA00023136"/>
    </source>
</evidence>
<dbReference type="PANTHER" id="PTHR22911">
    <property type="entry name" value="ACYL-MALONYL CONDENSING ENZYME-RELATED"/>
    <property type="match status" value="1"/>
</dbReference>
<dbReference type="RefSeq" id="WP_211597111.1">
    <property type="nucleotide sequence ID" value="NZ_JAGRQI010000002.1"/>
</dbReference>
<keyword evidence="2 5" id="KW-0812">Transmembrane</keyword>